<dbReference type="InterPro" id="IPR040079">
    <property type="entry name" value="Glutathione_S-Trfase"/>
</dbReference>
<evidence type="ECO:0000259" key="1">
    <source>
        <dbReference type="PROSITE" id="PS50404"/>
    </source>
</evidence>
<feature type="domain" description="GST N-terminal" evidence="1">
    <location>
        <begin position="1"/>
        <end position="82"/>
    </location>
</feature>
<dbReference type="EMBL" id="FPBD01000008">
    <property type="protein sequence ID" value="SFU09457.1"/>
    <property type="molecule type" value="Genomic_DNA"/>
</dbReference>
<keyword evidence="4" id="KW-1185">Reference proteome</keyword>
<evidence type="ECO:0000259" key="2">
    <source>
        <dbReference type="PROSITE" id="PS50405"/>
    </source>
</evidence>
<dbReference type="PROSITE" id="PS50405">
    <property type="entry name" value="GST_CTER"/>
    <property type="match status" value="1"/>
</dbReference>
<dbReference type="InterPro" id="IPR010987">
    <property type="entry name" value="Glutathione-S-Trfase_C-like"/>
</dbReference>
<proteinExistence type="predicted"/>
<dbReference type="RefSeq" id="WP_208609190.1">
    <property type="nucleotide sequence ID" value="NZ_FPBD01000008.1"/>
</dbReference>
<reference evidence="4" key="1">
    <citation type="submission" date="2016-10" db="EMBL/GenBank/DDBJ databases">
        <authorList>
            <person name="Varghese N."/>
            <person name="Submissions S."/>
        </authorList>
    </citation>
    <scope>NUCLEOTIDE SEQUENCE [LARGE SCALE GENOMIC DNA]</scope>
    <source>
        <strain evidence="4">DSM 17465</strain>
    </source>
</reference>
<dbReference type="Pfam" id="PF13409">
    <property type="entry name" value="GST_N_2"/>
    <property type="match status" value="1"/>
</dbReference>
<dbReference type="PANTHER" id="PTHR44051:SF8">
    <property type="entry name" value="GLUTATHIONE S-TRANSFERASE GSTA"/>
    <property type="match status" value="1"/>
</dbReference>
<feature type="domain" description="GST C-terminal" evidence="2">
    <location>
        <begin position="87"/>
        <end position="231"/>
    </location>
</feature>
<protein>
    <submittedName>
        <fullName evidence="3">Glutathione S-transferase/maleylpyruvate isomerase</fullName>
    </submittedName>
</protein>
<dbReference type="PROSITE" id="PS50404">
    <property type="entry name" value="GST_NTER"/>
    <property type="match status" value="1"/>
</dbReference>
<sequence>MVLSLYTISGAPRGWRVLLALAFKGLSADVIYLKASEKEHKQPKFTALNPRATVPVLTSDHGVLRDSIAILAWLDHAYPEKPLFGHSPEAAAEIWQLTMECCDYLREANRQLLVPVFAGDGSPPEAGSDAARQLTAATELAHAECRYLEGILSDGRAYLCGDEPSAADAIAFPEVRLIQRAVETKSNLMASLGFGHPPDLYPFVAAWKARLNEDPRVEATMPTHWQAPQPVHQ</sequence>
<name>A0A1I7DCS8_9HYPH</name>
<dbReference type="GO" id="GO:0016740">
    <property type="term" value="F:transferase activity"/>
    <property type="evidence" value="ECO:0007669"/>
    <property type="project" value="UniProtKB-KW"/>
</dbReference>
<organism evidence="3 4">
    <name type="scientific">Pseudovibrio denitrificans</name>
    <dbReference type="NCBI Taxonomy" id="258256"/>
    <lineage>
        <taxon>Bacteria</taxon>
        <taxon>Pseudomonadati</taxon>
        <taxon>Pseudomonadota</taxon>
        <taxon>Alphaproteobacteria</taxon>
        <taxon>Hyphomicrobiales</taxon>
        <taxon>Stappiaceae</taxon>
        <taxon>Pseudovibrio</taxon>
    </lineage>
</organism>
<dbReference type="InterPro" id="IPR004046">
    <property type="entry name" value="GST_C"/>
</dbReference>
<dbReference type="InterPro" id="IPR004045">
    <property type="entry name" value="Glutathione_S-Trfase_N"/>
</dbReference>
<dbReference type="InterPro" id="IPR036282">
    <property type="entry name" value="Glutathione-S-Trfase_C_sf"/>
</dbReference>
<accession>A0A1I7DCS8</accession>
<dbReference type="Proteomes" id="UP000183371">
    <property type="component" value="Unassembled WGS sequence"/>
</dbReference>
<dbReference type="CDD" id="cd00299">
    <property type="entry name" value="GST_C_family"/>
    <property type="match status" value="1"/>
</dbReference>
<keyword evidence="3" id="KW-0413">Isomerase</keyword>
<dbReference type="Gene3D" id="3.40.30.10">
    <property type="entry name" value="Glutaredoxin"/>
    <property type="match status" value="1"/>
</dbReference>
<dbReference type="GO" id="GO:0016853">
    <property type="term" value="F:isomerase activity"/>
    <property type="evidence" value="ECO:0007669"/>
    <property type="project" value="UniProtKB-KW"/>
</dbReference>
<dbReference type="PANTHER" id="PTHR44051">
    <property type="entry name" value="GLUTATHIONE S-TRANSFERASE-RELATED"/>
    <property type="match status" value="1"/>
</dbReference>
<dbReference type="SUPFAM" id="SSF52833">
    <property type="entry name" value="Thioredoxin-like"/>
    <property type="match status" value="1"/>
</dbReference>
<evidence type="ECO:0000313" key="4">
    <source>
        <dbReference type="Proteomes" id="UP000183371"/>
    </source>
</evidence>
<dbReference type="SUPFAM" id="SSF47616">
    <property type="entry name" value="GST C-terminal domain-like"/>
    <property type="match status" value="1"/>
</dbReference>
<dbReference type="SFLD" id="SFLDG00358">
    <property type="entry name" value="Main_(cytGST)"/>
    <property type="match status" value="1"/>
</dbReference>
<gene>
    <name evidence="3" type="ORF">SAMN05444141_108154</name>
</gene>
<dbReference type="Gene3D" id="1.20.1050.10">
    <property type="match status" value="1"/>
</dbReference>
<keyword evidence="3" id="KW-0808">Transferase</keyword>
<dbReference type="SFLD" id="SFLDS00019">
    <property type="entry name" value="Glutathione_Transferase_(cytos"/>
    <property type="match status" value="1"/>
</dbReference>
<dbReference type="InterPro" id="IPR036249">
    <property type="entry name" value="Thioredoxin-like_sf"/>
</dbReference>
<evidence type="ECO:0000313" key="3">
    <source>
        <dbReference type="EMBL" id="SFU09457.1"/>
    </source>
</evidence>
<dbReference type="Pfam" id="PF00043">
    <property type="entry name" value="GST_C"/>
    <property type="match status" value="1"/>
</dbReference>
<keyword evidence="3" id="KW-0670">Pyruvate</keyword>
<dbReference type="AlphaFoldDB" id="A0A1I7DCS8"/>